<keyword evidence="1" id="KW-0812">Transmembrane</keyword>
<feature type="transmembrane region" description="Helical" evidence="1">
    <location>
        <begin position="32"/>
        <end position="50"/>
    </location>
</feature>
<evidence type="ECO:0000313" key="3">
    <source>
        <dbReference type="Proteomes" id="UP000215383"/>
    </source>
</evidence>
<sequence>MEPDRKQTDDDNIIKEYHEEIITKAWSKRLKTIVAITTLILAVVGTLASFKAASLGNQVVISQNEAFNYWSHYQAKTIKKTTLEAELYNIEIELAKTDLTDNPKLQEELYAKKEAYKQKIAQYKAEEYTLSQMAKSAEQKHLATKEISANFGNALIFLQIGILLSSLTAISKIKYYWYIGAVTGFIGFSIFIGSYYKYLTL</sequence>
<dbReference type="EMBL" id="LT906446">
    <property type="protein sequence ID" value="SNU97397.1"/>
    <property type="molecule type" value="Genomic_DNA"/>
</dbReference>
<dbReference type="InterPro" id="IPR025570">
    <property type="entry name" value="DUF4337"/>
</dbReference>
<accession>A0A239TI39</accession>
<dbReference type="AlphaFoldDB" id="A0A239TI39"/>
<proteinExistence type="predicted"/>
<keyword evidence="3" id="KW-1185">Reference proteome</keyword>
<dbReference type="RefSeq" id="WP_027889612.1">
    <property type="nucleotide sequence ID" value="NZ_LT906446.1"/>
</dbReference>
<dbReference type="GeneID" id="78506773"/>
<reference evidence="2 3" key="1">
    <citation type="submission" date="2017-06" db="EMBL/GenBank/DDBJ databases">
        <authorList>
            <consortium name="Pathogen Informatics"/>
        </authorList>
    </citation>
    <scope>NUCLEOTIDE SEQUENCE [LARGE SCALE GENOMIC DNA]</scope>
    <source>
        <strain evidence="2 3">NCTC10570</strain>
    </source>
</reference>
<organism evidence="2 3">
    <name type="scientific">Megamonas hypermegale</name>
    <dbReference type="NCBI Taxonomy" id="158847"/>
    <lineage>
        <taxon>Bacteria</taxon>
        <taxon>Bacillati</taxon>
        <taxon>Bacillota</taxon>
        <taxon>Negativicutes</taxon>
        <taxon>Selenomonadales</taxon>
        <taxon>Selenomonadaceae</taxon>
        <taxon>Megamonas</taxon>
    </lineage>
</organism>
<evidence type="ECO:0000313" key="2">
    <source>
        <dbReference type="EMBL" id="SNU97397.1"/>
    </source>
</evidence>
<dbReference type="Pfam" id="PF14235">
    <property type="entry name" value="DUF4337"/>
    <property type="match status" value="1"/>
</dbReference>
<evidence type="ECO:0008006" key="4">
    <source>
        <dbReference type="Google" id="ProtNLM"/>
    </source>
</evidence>
<evidence type="ECO:0000256" key="1">
    <source>
        <dbReference type="SAM" id="Phobius"/>
    </source>
</evidence>
<feature type="transmembrane region" description="Helical" evidence="1">
    <location>
        <begin position="151"/>
        <end position="170"/>
    </location>
</feature>
<protein>
    <recommendedName>
        <fullName evidence="4">DUF4337 domain-containing protein</fullName>
    </recommendedName>
</protein>
<keyword evidence="1" id="KW-0472">Membrane</keyword>
<dbReference type="eggNOG" id="ENOG503006B">
    <property type="taxonomic scope" value="Bacteria"/>
</dbReference>
<name>A0A239TI39_9FIRM</name>
<dbReference type="Proteomes" id="UP000215383">
    <property type="component" value="Chromosome 1"/>
</dbReference>
<gene>
    <name evidence="2" type="ORF">SAMEA4364220_00748</name>
</gene>
<keyword evidence="1" id="KW-1133">Transmembrane helix</keyword>
<feature type="transmembrane region" description="Helical" evidence="1">
    <location>
        <begin position="175"/>
        <end position="196"/>
    </location>
</feature>